<sequence length="288" mass="30417">MTAPARPAPVESVDVGDIRITYLPDGDAVVSAEAVFPTGSAELWEAHRELFDADGLLLLTLGGFLIETGDEKIVVDLGFGDMTVPFESVGGEFRGGRLLSSLRQAGVQPADVDTVFYTHLHLDHVGWTARDGKLTFPNARHLVGDGEFEFWQDVTDEGLAAVGPHPEAVQAPLQGRVESVVDGQVLARGVNVLASPGHTPGHCSLVVSSGTERAIILGDVVHCPIQLGDGDLRIIFDVDPDTAARTRDKIAAELEGTPSAIGAEGHFSGSAFGRVVQANGRRWVGLSS</sequence>
<feature type="domain" description="Metallo-beta-lactamase" evidence="5">
    <location>
        <begin position="60"/>
        <end position="266"/>
    </location>
</feature>
<protein>
    <submittedName>
        <fullName evidence="6">MBL fold metallo-hydrolase</fullName>
    </submittedName>
</protein>
<keyword evidence="3" id="KW-0378">Hydrolase</keyword>
<evidence type="ECO:0000313" key="7">
    <source>
        <dbReference type="Proteomes" id="UP001500325"/>
    </source>
</evidence>
<dbReference type="PANTHER" id="PTHR42978:SF6">
    <property type="entry name" value="QUORUM-QUENCHING LACTONASE YTNP-RELATED"/>
    <property type="match status" value="1"/>
</dbReference>
<keyword evidence="7" id="KW-1185">Reference proteome</keyword>
<dbReference type="InterPro" id="IPR051013">
    <property type="entry name" value="MBL_superfamily_lactonases"/>
</dbReference>
<keyword evidence="4" id="KW-0862">Zinc</keyword>
<proteinExistence type="inferred from homology"/>
<dbReference type="SUPFAM" id="SSF56281">
    <property type="entry name" value="Metallo-hydrolase/oxidoreductase"/>
    <property type="match status" value="1"/>
</dbReference>
<dbReference type="PANTHER" id="PTHR42978">
    <property type="entry name" value="QUORUM-QUENCHING LACTONASE YTNP-RELATED-RELATED"/>
    <property type="match status" value="1"/>
</dbReference>
<comment type="similarity">
    <text evidence="1">Belongs to the metallo-beta-lactamase superfamily.</text>
</comment>
<evidence type="ECO:0000256" key="1">
    <source>
        <dbReference type="ARBA" id="ARBA00007749"/>
    </source>
</evidence>
<dbReference type="SMART" id="SM00849">
    <property type="entry name" value="Lactamase_B"/>
    <property type="match status" value="1"/>
</dbReference>
<dbReference type="InterPro" id="IPR036866">
    <property type="entry name" value="RibonucZ/Hydroxyglut_hydro"/>
</dbReference>
<organism evidence="6 7">
    <name type="scientific">Pseudonocardia yuanmonensis</name>
    <dbReference type="NCBI Taxonomy" id="1095914"/>
    <lineage>
        <taxon>Bacteria</taxon>
        <taxon>Bacillati</taxon>
        <taxon>Actinomycetota</taxon>
        <taxon>Actinomycetes</taxon>
        <taxon>Pseudonocardiales</taxon>
        <taxon>Pseudonocardiaceae</taxon>
        <taxon>Pseudonocardia</taxon>
    </lineage>
</organism>
<evidence type="ECO:0000256" key="3">
    <source>
        <dbReference type="ARBA" id="ARBA00022801"/>
    </source>
</evidence>
<dbReference type="Gene3D" id="3.60.15.10">
    <property type="entry name" value="Ribonuclease Z/Hydroxyacylglutathione hydrolase-like"/>
    <property type="match status" value="1"/>
</dbReference>
<name>A0ABP8WZU8_9PSEU</name>
<reference evidence="7" key="1">
    <citation type="journal article" date="2019" name="Int. J. Syst. Evol. Microbiol.">
        <title>The Global Catalogue of Microorganisms (GCM) 10K type strain sequencing project: providing services to taxonomists for standard genome sequencing and annotation.</title>
        <authorList>
            <consortium name="The Broad Institute Genomics Platform"/>
            <consortium name="The Broad Institute Genome Sequencing Center for Infectious Disease"/>
            <person name="Wu L."/>
            <person name="Ma J."/>
        </authorList>
    </citation>
    <scope>NUCLEOTIDE SEQUENCE [LARGE SCALE GENOMIC DNA]</scope>
    <source>
        <strain evidence="7">JCM 18055</strain>
    </source>
</reference>
<accession>A0ABP8WZU8</accession>
<dbReference type="InterPro" id="IPR001279">
    <property type="entry name" value="Metallo-B-lactamas"/>
</dbReference>
<dbReference type="EMBL" id="BAABIC010000013">
    <property type="protein sequence ID" value="GAA4697430.1"/>
    <property type="molecule type" value="Genomic_DNA"/>
</dbReference>
<comment type="caution">
    <text evidence="6">The sequence shown here is derived from an EMBL/GenBank/DDBJ whole genome shotgun (WGS) entry which is preliminary data.</text>
</comment>
<evidence type="ECO:0000313" key="6">
    <source>
        <dbReference type="EMBL" id="GAA4697430.1"/>
    </source>
</evidence>
<keyword evidence="2" id="KW-0479">Metal-binding</keyword>
<dbReference type="Proteomes" id="UP001500325">
    <property type="component" value="Unassembled WGS sequence"/>
</dbReference>
<dbReference type="RefSeq" id="WP_345382094.1">
    <property type="nucleotide sequence ID" value="NZ_BAABIC010000013.1"/>
</dbReference>
<evidence type="ECO:0000256" key="2">
    <source>
        <dbReference type="ARBA" id="ARBA00022723"/>
    </source>
</evidence>
<evidence type="ECO:0000259" key="5">
    <source>
        <dbReference type="SMART" id="SM00849"/>
    </source>
</evidence>
<gene>
    <name evidence="6" type="ORF">GCM10023215_39580</name>
</gene>
<evidence type="ECO:0000256" key="4">
    <source>
        <dbReference type="ARBA" id="ARBA00022833"/>
    </source>
</evidence>
<dbReference type="Pfam" id="PF00753">
    <property type="entry name" value="Lactamase_B"/>
    <property type="match status" value="1"/>
</dbReference>